<feature type="active site" description="Charge relay system" evidence="5">
    <location>
        <position position="403"/>
    </location>
</feature>
<dbReference type="PRINTS" id="PR00723">
    <property type="entry name" value="SUBTILISIN"/>
</dbReference>
<accession>A0A7Y6V966</accession>
<evidence type="ECO:0000256" key="1">
    <source>
        <dbReference type="ARBA" id="ARBA00011073"/>
    </source>
</evidence>
<dbReference type="Proteomes" id="UP000589984">
    <property type="component" value="Unassembled WGS sequence"/>
</dbReference>
<name>A0A7Y6V966_9GAMM</name>
<sequence length="454" mass="47658">MAKKPTGRGNGSKPTRASRALATVSCSTEKLLLAALERGGSCLETGRFLISFRDGWMEEGIKSLKAQNFRVADARDFTNQAVSLEDAGDAEAMVFPELGVALVGGDALEQHGMSVLDKVSADSPIEIIEPEYFAFSESSGFKSSDYKNSGSKNSEYLRGFLRAASTIARDLGIDLDKEDSDEGAESDAQQSTWGLTRCRVPQSSWSGAGIKVAVLDTGMDLGHPDFEGREFVTRSFVGEPVQDINGHGTHCIGTACGPQAPGENTQRYGIAYEAQVFVGKVLTNSGSSTGAGVLAGLNWAIANRCEVISMSLGSQSPVQAAYTHAGEAALRNGCLIIAAAGNSATNTGAPANSPTVMSVASLDQNLKPSSFSNHGKIEIAAPGRDIFSSWPRPTRHKAISGTSMAAPHVAGCAALWAQSDDELRGRKLWQQLMASVQALPSPESSVGVGLVQAP</sequence>
<comment type="caution">
    <text evidence="8">The sequence shown here is derived from an EMBL/GenBank/DDBJ whole genome shotgun (WGS) entry which is preliminary data.</text>
</comment>
<gene>
    <name evidence="8" type="ORF">HUO07_10240</name>
</gene>
<evidence type="ECO:0000256" key="3">
    <source>
        <dbReference type="ARBA" id="ARBA00022801"/>
    </source>
</evidence>
<protein>
    <submittedName>
        <fullName evidence="8">S8 family serine peptidase</fullName>
    </submittedName>
</protein>
<keyword evidence="2 5" id="KW-0645">Protease</keyword>
<dbReference type="AlphaFoldDB" id="A0A7Y6V966"/>
<dbReference type="InterPro" id="IPR015500">
    <property type="entry name" value="Peptidase_S8_subtilisin-rel"/>
</dbReference>
<dbReference type="PANTHER" id="PTHR43806">
    <property type="entry name" value="PEPTIDASE S8"/>
    <property type="match status" value="1"/>
</dbReference>
<dbReference type="PROSITE" id="PS00136">
    <property type="entry name" value="SUBTILASE_ASP"/>
    <property type="match status" value="1"/>
</dbReference>
<dbReference type="EMBL" id="JABWCV010000010">
    <property type="protein sequence ID" value="NVF14550.1"/>
    <property type="molecule type" value="Genomic_DNA"/>
</dbReference>
<dbReference type="Gene3D" id="3.40.50.200">
    <property type="entry name" value="Peptidase S8/S53 domain"/>
    <property type="match status" value="1"/>
</dbReference>
<dbReference type="SUPFAM" id="SSF52743">
    <property type="entry name" value="Subtilisin-like"/>
    <property type="match status" value="1"/>
</dbReference>
<comment type="similarity">
    <text evidence="1 5 6">Belongs to the peptidase S8 family.</text>
</comment>
<keyword evidence="9" id="KW-1185">Reference proteome</keyword>
<dbReference type="RefSeq" id="WP_176303477.1">
    <property type="nucleotide sequence ID" value="NZ_JABWCV010000010.1"/>
</dbReference>
<evidence type="ECO:0000256" key="5">
    <source>
        <dbReference type="PROSITE-ProRule" id="PRU01240"/>
    </source>
</evidence>
<dbReference type="GO" id="GO:0006508">
    <property type="term" value="P:proteolysis"/>
    <property type="evidence" value="ECO:0007669"/>
    <property type="project" value="UniProtKB-KW"/>
</dbReference>
<dbReference type="PANTHER" id="PTHR43806:SF11">
    <property type="entry name" value="CEREVISIN-RELATED"/>
    <property type="match status" value="1"/>
</dbReference>
<dbReference type="InterPro" id="IPR050131">
    <property type="entry name" value="Peptidase_S8_subtilisin-like"/>
</dbReference>
<reference evidence="8 9" key="1">
    <citation type="submission" date="2020-06" db="EMBL/GenBank/DDBJ databases">
        <title>Halomonas sp. QX-1 draft genome sequence.</title>
        <authorList>
            <person name="Qiu X."/>
        </authorList>
    </citation>
    <scope>NUCLEOTIDE SEQUENCE [LARGE SCALE GENOMIC DNA]</scope>
    <source>
        <strain evidence="8 9">QX-1</strain>
    </source>
</reference>
<keyword evidence="3 5" id="KW-0378">Hydrolase</keyword>
<organism evidence="8 9">
    <name type="scientific">Vreelandella maris</name>
    <dbReference type="NCBI Taxonomy" id="2729617"/>
    <lineage>
        <taxon>Bacteria</taxon>
        <taxon>Pseudomonadati</taxon>
        <taxon>Pseudomonadota</taxon>
        <taxon>Gammaproteobacteria</taxon>
        <taxon>Oceanospirillales</taxon>
        <taxon>Halomonadaceae</taxon>
        <taxon>Vreelandella</taxon>
    </lineage>
</organism>
<evidence type="ECO:0000256" key="6">
    <source>
        <dbReference type="RuleBase" id="RU003355"/>
    </source>
</evidence>
<evidence type="ECO:0000313" key="9">
    <source>
        <dbReference type="Proteomes" id="UP000589984"/>
    </source>
</evidence>
<dbReference type="Pfam" id="PF00082">
    <property type="entry name" value="Peptidase_S8"/>
    <property type="match status" value="1"/>
</dbReference>
<keyword evidence="4 5" id="KW-0720">Serine protease</keyword>
<dbReference type="InterPro" id="IPR023828">
    <property type="entry name" value="Peptidase_S8_Ser-AS"/>
</dbReference>
<dbReference type="InterPro" id="IPR036852">
    <property type="entry name" value="Peptidase_S8/S53_dom_sf"/>
</dbReference>
<feature type="active site" description="Charge relay system" evidence="5">
    <location>
        <position position="216"/>
    </location>
</feature>
<dbReference type="InterPro" id="IPR023827">
    <property type="entry name" value="Peptidase_S8_Asp-AS"/>
</dbReference>
<feature type="domain" description="Peptidase S8/S53" evidence="7">
    <location>
        <begin position="207"/>
        <end position="449"/>
    </location>
</feature>
<evidence type="ECO:0000313" key="8">
    <source>
        <dbReference type="EMBL" id="NVF14550.1"/>
    </source>
</evidence>
<dbReference type="PROSITE" id="PS51892">
    <property type="entry name" value="SUBTILASE"/>
    <property type="match status" value="1"/>
</dbReference>
<proteinExistence type="inferred from homology"/>
<dbReference type="InterPro" id="IPR000209">
    <property type="entry name" value="Peptidase_S8/S53_dom"/>
</dbReference>
<dbReference type="GO" id="GO:0004252">
    <property type="term" value="F:serine-type endopeptidase activity"/>
    <property type="evidence" value="ECO:0007669"/>
    <property type="project" value="UniProtKB-UniRule"/>
</dbReference>
<evidence type="ECO:0000259" key="7">
    <source>
        <dbReference type="Pfam" id="PF00082"/>
    </source>
</evidence>
<evidence type="ECO:0000256" key="4">
    <source>
        <dbReference type="ARBA" id="ARBA00022825"/>
    </source>
</evidence>
<evidence type="ECO:0000256" key="2">
    <source>
        <dbReference type="ARBA" id="ARBA00022670"/>
    </source>
</evidence>
<feature type="active site" description="Charge relay system" evidence="5">
    <location>
        <position position="247"/>
    </location>
</feature>
<dbReference type="PROSITE" id="PS00138">
    <property type="entry name" value="SUBTILASE_SER"/>
    <property type="match status" value="1"/>
</dbReference>